<feature type="compositionally biased region" description="Low complexity" evidence="1">
    <location>
        <begin position="15"/>
        <end position="34"/>
    </location>
</feature>
<evidence type="ECO:0000313" key="2">
    <source>
        <dbReference type="EMBL" id="GAA2140327.1"/>
    </source>
</evidence>
<reference evidence="2 3" key="1">
    <citation type="journal article" date="2019" name="Int. J. Syst. Evol. Microbiol.">
        <title>The Global Catalogue of Microorganisms (GCM) 10K type strain sequencing project: providing services to taxonomists for standard genome sequencing and annotation.</title>
        <authorList>
            <consortium name="The Broad Institute Genomics Platform"/>
            <consortium name="The Broad Institute Genome Sequencing Center for Infectious Disease"/>
            <person name="Wu L."/>
            <person name="Ma J."/>
        </authorList>
    </citation>
    <scope>NUCLEOTIDE SEQUENCE [LARGE SCALE GENOMIC DNA]</scope>
    <source>
        <strain evidence="2 3">JCM 14560</strain>
    </source>
</reference>
<dbReference type="EMBL" id="BAAANT010000010">
    <property type="protein sequence ID" value="GAA2140327.1"/>
    <property type="molecule type" value="Genomic_DNA"/>
</dbReference>
<keyword evidence="3" id="KW-1185">Reference proteome</keyword>
<accession>A0ABN2ZCZ1</accession>
<protein>
    <submittedName>
        <fullName evidence="2">Uncharacterized protein</fullName>
    </submittedName>
</protein>
<evidence type="ECO:0000256" key="1">
    <source>
        <dbReference type="SAM" id="MobiDB-lite"/>
    </source>
</evidence>
<evidence type="ECO:0000313" key="3">
    <source>
        <dbReference type="Proteomes" id="UP001422759"/>
    </source>
</evidence>
<name>A0ABN2ZCZ1_9ACTN</name>
<feature type="region of interest" description="Disordered" evidence="1">
    <location>
        <begin position="1"/>
        <end position="122"/>
    </location>
</feature>
<sequence>MRSNARIWTRRPSRTARTTAGAPRPAFHIRTATGPTGGPDPRRPTGPRAPDGPSVPAGTPPDRTGRPPRGPVRTVRAHSADPRAGPSGLPAGPVRVANSRSGYQERRLPQGPQNPQPPPKATNLTLMDQTNSATGLDLFDLVKGNCPP</sequence>
<gene>
    <name evidence="2" type="ORF">GCM10009760_23420</name>
</gene>
<comment type="caution">
    <text evidence="2">The sequence shown here is derived from an EMBL/GenBank/DDBJ whole genome shotgun (WGS) entry which is preliminary data.</text>
</comment>
<proteinExistence type="predicted"/>
<organism evidence="2 3">
    <name type="scientific">Kitasatospora kazusensis</name>
    <dbReference type="NCBI Taxonomy" id="407974"/>
    <lineage>
        <taxon>Bacteria</taxon>
        <taxon>Bacillati</taxon>
        <taxon>Actinomycetota</taxon>
        <taxon>Actinomycetes</taxon>
        <taxon>Kitasatosporales</taxon>
        <taxon>Streptomycetaceae</taxon>
        <taxon>Kitasatospora</taxon>
    </lineage>
</organism>
<dbReference type="Proteomes" id="UP001422759">
    <property type="component" value="Unassembled WGS sequence"/>
</dbReference>